<reference evidence="1" key="2">
    <citation type="submission" date="2018-05" db="EMBL/GenBank/DDBJ databases">
        <title>Effector identification in a new, highly contiguous assembly of the strawberry crown rot pathogen Phytophthora cactorum.</title>
        <authorList>
            <person name="Armitage A.D."/>
            <person name="Nellist C.F."/>
            <person name="Bates H."/>
            <person name="Vickerstaff R.J."/>
            <person name="Harrison R.J."/>
        </authorList>
    </citation>
    <scope>NUCLEOTIDE SEQUENCE</scope>
    <source>
        <strain evidence="1">P421</strain>
    </source>
</reference>
<dbReference type="EMBL" id="MJFZ01001134">
    <property type="protein sequence ID" value="RAW23102.1"/>
    <property type="molecule type" value="Genomic_DNA"/>
</dbReference>
<proteinExistence type="predicted"/>
<name>A0A329RIE2_9STRA</name>
<dbReference type="Proteomes" id="UP000251314">
    <property type="component" value="Unassembled WGS sequence"/>
</dbReference>
<keyword evidence="3" id="KW-1185">Reference proteome</keyword>
<organism evidence="2 3">
    <name type="scientific">Phytophthora cactorum</name>
    <dbReference type="NCBI Taxonomy" id="29920"/>
    <lineage>
        <taxon>Eukaryota</taxon>
        <taxon>Sar</taxon>
        <taxon>Stramenopiles</taxon>
        <taxon>Oomycota</taxon>
        <taxon>Peronosporomycetes</taxon>
        <taxon>Peronosporales</taxon>
        <taxon>Peronosporaceae</taxon>
        <taxon>Phytophthora</taxon>
    </lineage>
</organism>
<gene>
    <name evidence="2" type="ORF">PC110_g20462</name>
    <name evidence="1" type="ORF">PC129_g23911</name>
</gene>
<dbReference type="Proteomes" id="UP000760860">
    <property type="component" value="Unassembled WGS sequence"/>
</dbReference>
<protein>
    <submittedName>
        <fullName evidence="2">Uncharacterized protein</fullName>
    </submittedName>
</protein>
<evidence type="ECO:0000313" key="1">
    <source>
        <dbReference type="EMBL" id="KAG3200217.1"/>
    </source>
</evidence>
<comment type="caution">
    <text evidence="2">The sequence shown here is derived from an EMBL/GenBank/DDBJ whole genome shotgun (WGS) entry which is preliminary data.</text>
</comment>
<evidence type="ECO:0000313" key="3">
    <source>
        <dbReference type="Proteomes" id="UP000251314"/>
    </source>
</evidence>
<dbReference type="EMBL" id="RCMV01003038">
    <property type="protein sequence ID" value="KAG3200217.1"/>
    <property type="molecule type" value="Genomic_DNA"/>
</dbReference>
<dbReference type="VEuPathDB" id="FungiDB:PC110_g20462"/>
<evidence type="ECO:0000313" key="2">
    <source>
        <dbReference type="EMBL" id="RAW23102.1"/>
    </source>
</evidence>
<sequence>MCEACAEDTKDCMLGYIGGGGQLQLTLQVMVTHLGAGLLSLPTTSFELYRAH</sequence>
<dbReference type="AlphaFoldDB" id="A0A329RIE2"/>
<accession>A0A329RIE2</accession>
<reference evidence="2 3" key="1">
    <citation type="submission" date="2018-01" db="EMBL/GenBank/DDBJ databases">
        <title>Draft genome of the strawberry crown rot pathogen Phytophthora cactorum.</title>
        <authorList>
            <person name="Armitage A.D."/>
            <person name="Lysoe E."/>
            <person name="Nellist C.F."/>
            <person name="Harrison R.J."/>
            <person name="Brurberg M.B."/>
        </authorList>
    </citation>
    <scope>NUCLEOTIDE SEQUENCE [LARGE SCALE GENOMIC DNA]</scope>
    <source>
        <strain evidence="2 3">10300</strain>
    </source>
</reference>